<evidence type="ECO:0000313" key="2">
    <source>
        <dbReference type="Proteomes" id="UP000265520"/>
    </source>
</evidence>
<name>A0A392Q924_9FABA</name>
<reference evidence="1 2" key="1">
    <citation type="journal article" date="2018" name="Front. Plant Sci.">
        <title>Red Clover (Trifolium pratense) and Zigzag Clover (T. medium) - A Picture of Genomic Similarities and Differences.</title>
        <authorList>
            <person name="Dluhosova J."/>
            <person name="Istvanek J."/>
            <person name="Nedelnik J."/>
            <person name="Repkova J."/>
        </authorList>
    </citation>
    <scope>NUCLEOTIDE SEQUENCE [LARGE SCALE GENOMIC DNA]</scope>
    <source>
        <strain evidence="2">cv. 10/8</strain>
        <tissue evidence="1">Leaf</tissue>
    </source>
</reference>
<dbReference type="Proteomes" id="UP000265520">
    <property type="component" value="Unassembled WGS sequence"/>
</dbReference>
<sequence>GSKGDAREYAAVKVFTGGQGQGREEVLEDKRIMVG</sequence>
<organism evidence="1 2">
    <name type="scientific">Trifolium medium</name>
    <dbReference type="NCBI Taxonomy" id="97028"/>
    <lineage>
        <taxon>Eukaryota</taxon>
        <taxon>Viridiplantae</taxon>
        <taxon>Streptophyta</taxon>
        <taxon>Embryophyta</taxon>
        <taxon>Tracheophyta</taxon>
        <taxon>Spermatophyta</taxon>
        <taxon>Magnoliopsida</taxon>
        <taxon>eudicotyledons</taxon>
        <taxon>Gunneridae</taxon>
        <taxon>Pentapetalae</taxon>
        <taxon>rosids</taxon>
        <taxon>fabids</taxon>
        <taxon>Fabales</taxon>
        <taxon>Fabaceae</taxon>
        <taxon>Papilionoideae</taxon>
        <taxon>50 kb inversion clade</taxon>
        <taxon>NPAAA clade</taxon>
        <taxon>Hologalegina</taxon>
        <taxon>IRL clade</taxon>
        <taxon>Trifolieae</taxon>
        <taxon>Trifolium</taxon>
    </lineage>
</organism>
<accession>A0A392Q924</accession>
<dbReference type="AlphaFoldDB" id="A0A392Q924"/>
<dbReference type="EMBL" id="LXQA010117853">
    <property type="protein sequence ID" value="MCI20046.1"/>
    <property type="molecule type" value="Genomic_DNA"/>
</dbReference>
<protein>
    <submittedName>
        <fullName evidence="1">Uncharacterized protein</fullName>
    </submittedName>
</protein>
<feature type="non-terminal residue" evidence="1">
    <location>
        <position position="1"/>
    </location>
</feature>
<keyword evidence="2" id="KW-1185">Reference proteome</keyword>
<evidence type="ECO:0000313" key="1">
    <source>
        <dbReference type="EMBL" id="MCI20046.1"/>
    </source>
</evidence>
<proteinExistence type="predicted"/>
<comment type="caution">
    <text evidence="1">The sequence shown here is derived from an EMBL/GenBank/DDBJ whole genome shotgun (WGS) entry which is preliminary data.</text>
</comment>